<organism evidence="2 3">
    <name type="scientific">Methylorubrum populi</name>
    <dbReference type="NCBI Taxonomy" id="223967"/>
    <lineage>
        <taxon>Bacteria</taxon>
        <taxon>Pseudomonadati</taxon>
        <taxon>Pseudomonadota</taxon>
        <taxon>Alphaproteobacteria</taxon>
        <taxon>Hyphomicrobiales</taxon>
        <taxon>Methylobacteriaceae</taxon>
        <taxon>Methylorubrum</taxon>
    </lineage>
</organism>
<protein>
    <submittedName>
        <fullName evidence="2">Uncharacterized protein</fullName>
    </submittedName>
</protein>
<reference evidence="2 3" key="1">
    <citation type="journal article" date="2016" name="Genome Announc.">
        <title>Complete Genome Sequence of Methylobacterium populi P-1M, Isolated from Pink-Pigmented Household Biofilm.</title>
        <authorList>
            <person name="Morohoshi T."/>
            <person name="Ikeda T."/>
        </authorList>
    </citation>
    <scope>NUCLEOTIDE SEQUENCE [LARGE SCALE GENOMIC DNA]</scope>
    <source>
        <strain evidence="2 3">P-1M</strain>
    </source>
</reference>
<evidence type="ECO:0000313" key="2">
    <source>
        <dbReference type="EMBL" id="BAU91377.1"/>
    </source>
</evidence>
<dbReference type="Proteomes" id="UP000218288">
    <property type="component" value="Chromosome"/>
</dbReference>
<proteinExistence type="predicted"/>
<accession>A0A160PE33</accession>
<evidence type="ECO:0000313" key="3">
    <source>
        <dbReference type="Proteomes" id="UP000218288"/>
    </source>
</evidence>
<feature type="region of interest" description="Disordered" evidence="1">
    <location>
        <begin position="1"/>
        <end position="23"/>
    </location>
</feature>
<gene>
    <name evidence="2" type="ORF">MPPM_2772</name>
</gene>
<dbReference type="EMBL" id="AP014809">
    <property type="protein sequence ID" value="BAU91377.1"/>
    <property type="molecule type" value="Genomic_DNA"/>
</dbReference>
<dbReference type="AlphaFoldDB" id="A0A160PE33"/>
<name>A0A160PE33_9HYPH</name>
<sequence>MSPSGHVPYASNAPDASAAGMPSVPEGEIRRAMRAIVAVCPPESGMILNVLLDNLLTASRAGGILRSKLHGLDVGLRKHLRQTWLDGIVVPLARTRNPLHRAAFSALPQLRDPRDVSGLLAAVRQIAGEVPEHTTAREHLDGAVRFLEALPILMRAVEALEARTFAQGAGRSRAVGYNSGARDDTRARQVRSAAHEFRKAARKALAPLVLRLADAVFEAELGAVRSAAFARAAPVLRSPPVGGPRKRGLAGPPWRRRLLDGLQGDIWGGFGAALETVLRRHPGLEVTEVAVDRSGDLCGRARAVLTRHGVRFAVATCFDLQVGSMRHRAEDLVGPGHRVDQPAWAEVDACLDAHVPPELDTASFRLMRRILQRDGGDGFVLDAYAEDQLVIACRAGGRLPEEFSDWLVETADALGVTLRFAADDGGPPVAELARVGFAWAEGKERFFMTRSAVPDPGTGPLP</sequence>
<evidence type="ECO:0000256" key="1">
    <source>
        <dbReference type="SAM" id="MobiDB-lite"/>
    </source>
</evidence>